<feature type="compositionally biased region" description="Polar residues" evidence="1">
    <location>
        <begin position="638"/>
        <end position="648"/>
    </location>
</feature>
<dbReference type="GeneID" id="94433170"/>
<feature type="compositionally biased region" description="Basic and acidic residues" evidence="1">
    <location>
        <begin position="275"/>
        <end position="288"/>
    </location>
</feature>
<dbReference type="OrthoDB" id="333981at2759"/>
<reference evidence="2 3" key="1">
    <citation type="journal article" date="2017" name="Int. J. Parasitol.">
        <title>The genome of the protozoan parasite Cystoisospora suis and a reverse vaccinology approach to identify vaccine candidates.</title>
        <authorList>
            <person name="Palmieri N."/>
            <person name="Shrestha A."/>
            <person name="Ruttkowski B."/>
            <person name="Beck T."/>
            <person name="Vogl C."/>
            <person name="Tomley F."/>
            <person name="Blake D.P."/>
            <person name="Joachim A."/>
        </authorList>
    </citation>
    <scope>NUCLEOTIDE SEQUENCE [LARGE SCALE GENOMIC DNA]</scope>
    <source>
        <strain evidence="2 3">Wien I</strain>
    </source>
</reference>
<feature type="region of interest" description="Disordered" evidence="1">
    <location>
        <begin position="1"/>
        <end position="25"/>
    </location>
</feature>
<feature type="compositionally biased region" description="Acidic residues" evidence="1">
    <location>
        <begin position="162"/>
        <end position="172"/>
    </location>
</feature>
<feature type="region of interest" description="Disordered" evidence="1">
    <location>
        <begin position="1440"/>
        <end position="1691"/>
    </location>
</feature>
<feature type="compositionally biased region" description="Low complexity" evidence="1">
    <location>
        <begin position="1639"/>
        <end position="1663"/>
    </location>
</feature>
<feature type="compositionally biased region" description="Basic and acidic residues" evidence="1">
    <location>
        <begin position="1501"/>
        <end position="1514"/>
    </location>
</feature>
<comment type="caution">
    <text evidence="2">The sequence shown here is derived from an EMBL/GenBank/DDBJ whole genome shotgun (WGS) entry which is preliminary data.</text>
</comment>
<feature type="compositionally biased region" description="Basic and acidic residues" evidence="1">
    <location>
        <begin position="421"/>
        <end position="456"/>
    </location>
</feature>
<feature type="compositionally biased region" description="Basic and acidic residues" evidence="1">
    <location>
        <begin position="837"/>
        <end position="857"/>
    </location>
</feature>
<feature type="compositionally biased region" description="Polar residues" evidence="1">
    <location>
        <begin position="410"/>
        <end position="420"/>
    </location>
</feature>
<feature type="compositionally biased region" description="Polar residues" evidence="1">
    <location>
        <begin position="122"/>
        <end position="131"/>
    </location>
</feature>
<evidence type="ECO:0000313" key="3">
    <source>
        <dbReference type="Proteomes" id="UP000221165"/>
    </source>
</evidence>
<organism evidence="2 3">
    <name type="scientific">Cystoisospora suis</name>
    <dbReference type="NCBI Taxonomy" id="483139"/>
    <lineage>
        <taxon>Eukaryota</taxon>
        <taxon>Sar</taxon>
        <taxon>Alveolata</taxon>
        <taxon>Apicomplexa</taxon>
        <taxon>Conoidasida</taxon>
        <taxon>Coccidia</taxon>
        <taxon>Eucoccidiorida</taxon>
        <taxon>Eimeriorina</taxon>
        <taxon>Sarcocystidae</taxon>
        <taxon>Cystoisospora</taxon>
    </lineage>
</organism>
<feature type="compositionally biased region" description="Basic and acidic residues" evidence="1">
    <location>
        <begin position="660"/>
        <end position="672"/>
    </location>
</feature>
<feature type="compositionally biased region" description="Polar residues" evidence="1">
    <location>
        <begin position="762"/>
        <end position="773"/>
    </location>
</feature>
<sequence>MGSSARRLLPASPPSPGQSRNSGGARATLSSLGIRVICLSVIVTLALSRVASLARAGETTDSPNGVLGVDQLTASPAVDTVKPHTESLSGVEAAEENGDTQQQSDKKMNARKQKRAKARGSQAHSDTSTLTGDEVPVDQRDLQSGTEHSPLPEEPSHVPDAVSDEDEEDEDAGLPAVKRDLPVEEGDNAKSENPVETSQIPSASAENPASATPASADSALPEVAPSQHSTETAQQVAQTSTPASVAASNPVTGNVETTVPDSNQQHAHPEAASIRARENDPAHSRDTSSETVNSTPGAAAFQPAEQPAPATVTPPLNQSRQEDGTQKPAEEEAKEMSEQSKPAMNEEHKAEESPKPSTDQKNEADRPTKATEIPGPVEEGMTDLRGTDVDGKAPQQPESGTVRERADTPLSHQMPNTAEHTVTDTERSVAGEHSATSDHPEKEEKTASSRDIDATHESAVTSDESGKEPGNDTHRTAQPEDHTVAEMEKNTASENAPERDHLENEEQAVVPEMPNSNPESRFTQDGRRSELVSGVNEAPKVESHTVAGTQGDRADDRTAKKTPQGEEESPAAPETTESAQETAPTHPAAEPGNVAANGADLPEGADDTATNTEEDSAAEDSGKSDVSEKQEGTDTPAAVNSPQESTVPQDEVADEPVAGEDQRSEAGDHTVNDTEEDSAAEDSGKSDVSEKQEGTDTPAAVNSPQESTVPQDEVADEPVAGEDQGSEAGDHTVNDTEEDSAAEDSGKSDVSEKQEGTDTPAAVNSPQESTVSQDEVADEPVAGQDPTLQWESTVSPAGDTAERVQPEEKKEYVQGTSQSSPEPAVTPEEPRSAPVARGEEKDLPTSERESTTVENHRLPVAQENQLGRTTHAGQQEPEQALHTSDGEPAAAETQHSMPESQYHASDSNEAQKRPQEDHTSSQVSSTVEIPPRENIVPTIEDGATGTEEREDDGGAVEELYEEWMHELHGVDADEAEANEQQYETDSPLSGPLADMYDIADLKDMGSSLGEHEMDEQRDNGEWPQSFLPPGVRATDEERPLQAYPDWDLEGYEAILDPEETGLHVAPTADALWTEVEAPEPRFDHDEEAFMTPSKVFHGKHDKSHYTGFAPSVVGRHRTSSKTHEAVPSQFLSPVDKASRFGASPLGGPFQGRFASHDKRPVDMEEYTEETLARVQSADEMNHSDVMRNSDGNESAVDPEEDEDAGDKDEEVNSLSSPLRRAEPSDSEEEEPDMLGSSAETRTPEHQKATSTTTTSTSSTSPSTSTAMDSSSQAAGVAGEDQTTPPQQEETGGGETGNGRPTQDPREGRCTAEELNALSEYFSSQPEACSAYRCIDEQGLEFRERLKEHYSALYDESQLDELAGLFAACNCRCPMMKCEVDYVMEKGSPSCKEATVEYCENSNEKFVDRCTSAAEQLPLVYDIGTDPSGFKVPCRVCRREDLPVPEPRPTPPLERPAPPSETPGASEHYGDQALQTAPHHHGSAEPEQHSAAFPESGAGADASERHPDTLHEQHAELPSTADQHESFSTSLSPDATPSPEDRPASFPTEASLTPQAPHMDDGGEPEQDRLHTHYVPPADEEDDISNTPASGVSTMPSSAAGAGVSEDTSSLLGAAESQYPEGSQGSDELTPASEPEERTTTTTTPRPSTSTTSTHKPPQEETTVPVPPPPPQEDEKEHDDQVESAGSSLHVSSGWVAGALGLSLMATVFA</sequence>
<feature type="compositionally biased region" description="Basic and acidic residues" evidence="1">
    <location>
        <begin position="620"/>
        <end position="632"/>
    </location>
</feature>
<proteinExistence type="predicted"/>
<evidence type="ECO:0000313" key="2">
    <source>
        <dbReference type="EMBL" id="PHJ16335.1"/>
    </source>
</evidence>
<feature type="compositionally biased region" description="Polar residues" evidence="1">
    <location>
        <begin position="194"/>
        <end position="207"/>
    </location>
</feature>
<feature type="compositionally biased region" description="Basic and acidic residues" evidence="1">
    <location>
        <begin position="744"/>
        <end position="756"/>
    </location>
</feature>
<feature type="compositionally biased region" description="Polar residues" evidence="1">
    <location>
        <begin position="1584"/>
        <end position="1596"/>
    </location>
</feature>
<feature type="compositionally biased region" description="Low complexity" evidence="1">
    <location>
        <begin position="296"/>
        <end position="310"/>
    </location>
</feature>
<feature type="compositionally biased region" description="Polar residues" evidence="1">
    <location>
        <begin position="978"/>
        <end position="987"/>
    </location>
</feature>
<feature type="compositionally biased region" description="Basic and acidic residues" evidence="1">
    <location>
        <begin position="800"/>
        <end position="812"/>
    </location>
</feature>
<protein>
    <submittedName>
        <fullName evidence="2">Proteophosphoglycan related</fullName>
    </submittedName>
</protein>
<dbReference type="RefSeq" id="XP_067918064.1">
    <property type="nucleotide sequence ID" value="XM_068069959.1"/>
</dbReference>
<dbReference type="EMBL" id="MIGC01006173">
    <property type="protein sequence ID" value="PHJ16335.1"/>
    <property type="molecule type" value="Genomic_DNA"/>
</dbReference>
<feature type="compositionally biased region" description="Acidic residues" evidence="1">
    <location>
        <begin position="1196"/>
        <end position="1211"/>
    </location>
</feature>
<feature type="compositionally biased region" description="Polar residues" evidence="1">
    <location>
        <begin position="893"/>
        <end position="908"/>
    </location>
</feature>
<feature type="compositionally biased region" description="Basic and acidic residues" evidence="1">
    <location>
        <begin position="1557"/>
        <end position="1570"/>
    </location>
</feature>
<feature type="compositionally biased region" description="Polar residues" evidence="1">
    <location>
        <begin position="862"/>
        <end position="877"/>
    </location>
</feature>
<gene>
    <name evidence="2" type="ORF">CSUI_009850</name>
</gene>
<feature type="compositionally biased region" description="Basic and acidic residues" evidence="1">
    <location>
        <begin position="909"/>
        <end position="919"/>
    </location>
</feature>
<feature type="compositionally biased region" description="Low complexity" evidence="1">
    <location>
        <begin position="570"/>
        <end position="579"/>
    </location>
</feature>
<feature type="compositionally biased region" description="Polar residues" evidence="1">
    <location>
        <begin position="786"/>
        <end position="795"/>
    </location>
</feature>
<feature type="region of interest" description="Disordered" evidence="1">
    <location>
        <begin position="969"/>
        <end position="993"/>
    </location>
</feature>
<keyword evidence="3" id="KW-1185">Reference proteome</keyword>
<feature type="compositionally biased region" description="Pro residues" evidence="1">
    <location>
        <begin position="1443"/>
        <end position="1460"/>
    </location>
</feature>
<feature type="compositionally biased region" description="Low complexity" evidence="1">
    <location>
        <begin position="1249"/>
        <end position="1271"/>
    </location>
</feature>
<feature type="compositionally biased region" description="Basic and acidic residues" evidence="1">
    <location>
        <begin position="320"/>
        <end position="369"/>
    </location>
</feature>
<feature type="compositionally biased region" description="Basic residues" evidence="1">
    <location>
        <begin position="109"/>
        <end position="118"/>
    </location>
</feature>
<name>A0A2C6KIM1_9APIC</name>
<feature type="compositionally biased region" description="Basic and acidic residues" evidence="1">
    <location>
        <begin position="464"/>
        <end position="504"/>
    </location>
</feature>
<feature type="region of interest" description="Disordered" evidence="1">
    <location>
        <begin position="1005"/>
        <end position="1037"/>
    </location>
</feature>
<feature type="compositionally biased region" description="Polar residues" evidence="1">
    <location>
        <begin position="226"/>
        <end position="266"/>
    </location>
</feature>
<feature type="compositionally biased region" description="Low complexity" evidence="1">
    <location>
        <begin position="208"/>
        <end position="221"/>
    </location>
</feature>
<evidence type="ECO:0000256" key="1">
    <source>
        <dbReference type="SAM" id="MobiDB-lite"/>
    </source>
</evidence>
<feature type="region of interest" description="Disordered" evidence="1">
    <location>
        <begin position="80"/>
        <end position="955"/>
    </location>
</feature>
<dbReference type="Proteomes" id="UP000221165">
    <property type="component" value="Unassembled WGS sequence"/>
</dbReference>
<feature type="compositionally biased region" description="Basic and acidic residues" evidence="1">
    <location>
        <begin position="682"/>
        <end position="694"/>
    </location>
</feature>
<feature type="compositionally biased region" description="Basic and acidic residues" evidence="1">
    <location>
        <begin position="177"/>
        <end position="190"/>
    </location>
</feature>
<dbReference type="VEuPathDB" id="ToxoDB:CSUI_009850"/>
<feature type="compositionally biased region" description="Low complexity" evidence="1">
    <location>
        <begin position="1278"/>
        <end position="1289"/>
    </location>
</feature>
<feature type="compositionally biased region" description="Basic and acidic residues" evidence="1">
    <location>
        <begin position="1005"/>
        <end position="1020"/>
    </location>
</feature>
<feature type="compositionally biased region" description="Polar residues" evidence="1">
    <location>
        <begin position="700"/>
        <end position="710"/>
    </location>
</feature>
<accession>A0A2C6KIM1</accession>
<feature type="compositionally biased region" description="Polar residues" evidence="1">
    <location>
        <begin position="1525"/>
        <end position="1534"/>
    </location>
</feature>
<feature type="region of interest" description="Disordered" evidence="1">
    <location>
        <begin position="1137"/>
        <end position="1306"/>
    </location>
</feature>